<comment type="caution">
    <text evidence="2">The sequence shown here is derived from an EMBL/GenBank/DDBJ whole genome shotgun (WGS) entry which is preliminary data.</text>
</comment>
<reference evidence="2 3" key="2">
    <citation type="submission" date="2013-09" db="EMBL/GenBank/DDBJ databases">
        <title>Whole genome comparison of six Crocosphaera watsonii strains with differing phenotypes.</title>
        <authorList>
            <person name="Bench S.R."/>
            <person name="Heller P."/>
            <person name="Frank I."/>
            <person name="Arciniega M."/>
            <person name="Shilova I.N."/>
            <person name="Zehr J.P."/>
        </authorList>
    </citation>
    <scope>NUCLEOTIDE SEQUENCE [LARGE SCALE GENOMIC DNA]</scope>
    <source>
        <strain evidence="2 3">WH 8502</strain>
    </source>
</reference>
<dbReference type="Gene3D" id="1.10.1660.10">
    <property type="match status" value="1"/>
</dbReference>
<protein>
    <recommendedName>
        <fullName evidence="1">HTH merR-type domain-containing protein</fullName>
    </recommendedName>
</protein>
<evidence type="ECO:0000259" key="1">
    <source>
        <dbReference type="PROSITE" id="PS50937"/>
    </source>
</evidence>
<gene>
    <name evidence="2" type="ORF">CWATWH8502_253</name>
</gene>
<name>T2IFH6_CROWT</name>
<dbReference type="EMBL" id="CAQK01000503">
    <property type="protein sequence ID" value="CCQ51644.1"/>
    <property type="molecule type" value="Genomic_DNA"/>
</dbReference>
<dbReference type="GO" id="GO:0006355">
    <property type="term" value="P:regulation of DNA-templated transcription"/>
    <property type="evidence" value="ECO:0007669"/>
    <property type="project" value="InterPro"/>
</dbReference>
<feature type="domain" description="HTH merR-type" evidence="1">
    <location>
        <begin position="7"/>
        <end position="48"/>
    </location>
</feature>
<reference evidence="2 3" key="1">
    <citation type="submission" date="2013-01" db="EMBL/GenBank/DDBJ databases">
        <authorList>
            <person name="Bench S."/>
        </authorList>
    </citation>
    <scope>NUCLEOTIDE SEQUENCE [LARGE SCALE GENOMIC DNA]</scope>
    <source>
        <strain evidence="2 3">WH 8502</strain>
    </source>
</reference>
<organism evidence="2 3">
    <name type="scientific">Crocosphaera watsonii WH 8502</name>
    <dbReference type="NCBI Taxonomy" id="423474"/>
    <lineage>
        <taxon>Bacteria</taxon>
        <taxon>Bacillati</taxon>
        <taxon>Cyanobacteriota</taxon>
        <taxon>Cyanophyceae</taxon>
        <taxon>Oscillatoriophycideae</taxon>
        <taxon>Chroococcales</taxon>
        <taxon>Aphanothecaceae</taxon>
        <taxon>Crocosphaera</taxon>
    </lineage>
</organism>
<dbReference type="GO" id="GO:0003677">
    <property type="term" value="F:DNA binding"/>
    <property type="evidence" value="ECO:0007669"/>
    <property type="project" value="InterPro"/>
</dbReference>
<dbReference type="PROSITE" id="PS50937">
    <property type="entry name" value="HTH_MERR_2"/>
    <property type="match status" value="1"/>
</dbReference>
<dbReference type="InterPro" id="IPR009061">
    <property type="entry name" value="DNA-bd_dom_put_sf"/>
</dbReference>
<evidence type="ECO:0000313" key="3">
    <source>
        <dbReference type="Proteomes" id="UP000018348"/>
    </source>
</evidence>
<dbReference type="InterPro" id="IPR000551">
    <property type="entry name" value="MerR-type_HTH_dom"/>
</dbReference>
<dbReference type="SUPFAM" id="SSF46955">
    <property type="entry name" value="Putative DNA-binding domain"/>
    <property type="match status" value="1"/>
</dbReference>
<dbReference type="AlphaFoldDB" id="T2IFH6"/>
<dbReference type="Proteomes" id="UP000018348">
    <property type="component" value="Unassembled WGS sequence"/>
</dbReference>
<evidence type="ECO:0000313" key="2">
    <source>
        <dbReference type="EMBL" id="CCQ51644.1"/>
    </source>
</evidence>
<dbReference type="Pfam" id="PF00376">
    <property type="entry name" value="MerR"/>
    <property type="match status" value="1"/>
</dbReference>
<accession>T2IFH6</accession>
<sequence>MPSSEELINITKAAKMLGVSVKTLQRWDNDGTFKAQRSPTNRRVYKRS</sequence>
<proteinExistence type="predicted"/>